<dbReference type="Proteomes" id="UP001497535">
    <property type="component" value="Unassembled WGS sequence"/>
</dbReference>
<protein>
    <submittedName>
        <fullName evidence="1">Uncharacterized protein</fullName>
    </submittedName>
</protein>
<reference evidence="1" key="1">
    <citation type="submission" date="2023-11" db="EMBL/GenBank/DDBJ databases">
        <authorList>
            <person name="Poullet M."/>
        </authorList>
    </citation>
    <scope>NUCLEOTIDE SEQUENCE</scope>
    <source>
        <strain evidence="1">E1834</strain>
    </source>
</reference>
<gene>
    <name evidence="1" type="ORF">MENTE1834_LOCUS34057</name>
</gene>
<dbReference type="EMBL" id="CAVMJV010000061">
    <property type="protein sequence ID" value="CAK5086552.1"/>
    <property type="molecule type" value="Genomic_DNA"/>
</dbReference>
<name>A0ACB1A539_MELEN</name>
<evidence type="ECO:0000313" key="1">
    <source>
        <dbReference type="EMBL" id="CAK5086552.1"/>
    </source>
</evidence>
<keyword evidence="2" id="KW-1185">Reference proteome</keyword>
<organism evidence="1 2">
    <name type="scientific">Meloidogyne enterolobii</name>
    <name type="common">Root-knot nematode worm</name>
    <name type="synonym">Meloidogyne mayaguensis</name>
    <dbReference type="NCBI Taxonomy" id="390850"/>
    <lineage>
        <taxon>Eukaryota</taxon>
        <taxon>Metazoa</taxon>
        <taxon>Ecdysozoa</taxon>
        <taxon>Nematoda</taxon>
        <taxon>Chromadorea</taxon>
        <taxon>Rhabditida</taxon>
        <taxon>Tylenchina</taxon>
        <taxon>Tylenchomorpha</taxon>
        <taxon>Tylenchoidea</taxon>
        <taxon>Meloidogynidae</taxon>
        <taxon>Meloidogyninae</taxon>
        <taxon>Meloidogyne</taxon>
    </lineage>
</organism>
<comment type="caution">
    <text evidence="1">The sequence shown here is derived from an EMBL/GenBank/DDBJ whole genome shotgun (WGS) entry which is preliminary data.</text>
</comment>
<proteinExistence type="predicted"/>
<accession>A0ACB1A539</accession>
<evidence type="ECO:0000313" key="2">
    <source>
        <dbReference type="Proteomes" id="UP001497535"/>
    </source>
</evidence>
<sequence length="140" mass="15566">MNGDDHFSSKISVGGLLNTDKVNLVCLILDNLEIYHKHHRQLLRYVPSEAAAQLCEGSPNGAAVDVQNTNDVHAVFVQQHAQPPGIYCNNLQVGIQLKLICDEIGFKREANVPFTLLLKVPFTLQNNVPFTLLLYVPFTL</sequence>